<feature type="region of interest" description="Disordered" evidence="1">
    <location>
        <begin position="24"/>
        <end position="64"/>
    </location>
</feature>
<dbReference type="EMBL" id="JANCPR020000037">
    <property type="protein sequence ID" value="MDJ1136228.1"/>
    <property type="molecule type" value="Genomic_DNA"/>
</dbReference>
<name>A0ABT7A6H5_9ACTN</name>
<dbReference type="Proteomes" id="UP001214441">
    <property type="component" value="Unassembled WGS sequence"/>
</dbReference>
<feature type="signal peptide" evidence="2">
    <location>
        <begin position="1"/>
        <end position="26"/>
    </location>
</feature>
<keyword evidence="2" id="KW-0732">Signal</keyword>
<reference evidence="3 4" key="1">
    <citation type="submission" date="2023-05" db="EMBL/GenBank/DDBJ databases">
        <title>Streptantibioticus silvisoli sp. nov., acidotolerant actinomycetes 1 from pine litter.</title>
        <authorList>
            <person name="Swiecimska M."/>
            <person name="Golinska P."/>
            <person name="Sangal V."/>
            <person name="Wachnowicz B."/>
            <person name="Goodfellow M."/>
        </authorList>
    </citation>
    <scope>NUCLEOTIDE SEQUENCE [LARGE SCALE GENOMIC DNA]</scope>
    <source>
        <strain evidence="3 4">DSM 42109</strain>
    </source>
</reference>
<evidence type="ECO:0000256" key="1">
    <source>
        <dbReference type="SAM" id="MobiDB-lite"/>
    </source>
</evidence>
<feature type="compositionally biased region" description="Low complexity" evidence="1">
    <location>
        <begin position="36"/>
        <end position="53"/>
    </location>
</feature>
<feature type="chain" id="PRO_5046941740" evidence="2">
    <location>
        <begin position="27"/>
        <end position="140"/>
    </location>
</feature>
<gene>
    <name evidence="3" type="ORF">NMN56_030645</name>
</gene>
<accession>A0ABT7A6H5</accession>
<dbReference type="RefSeq" id="WP_274043081.1">
    <property type="nucleotide sequence ID" value="NZ_JANCPR020000037.1"/>
</dbReference>
<keyword evidence="4" id="KW-1185">Reference proteome</keyword>
<evidence type="ECO:0000313" key="3">
    <source>
        <dbReference type="EMBL" id="MDJ1136228.1"/>
    </source>
</evidence>
<comment type="caution">
    <text evidence="3">The sequence shown here is derived from an EMBL/GenBank/DDBJ whole genome shotgun (WGS) entry which is preliminary data.</text>
</comment>
<proteinExistence type="predicted"/>
<evidence type="ECO:0000256" key="2">
    <source>
        <dbReference type="SAM" id="SignalP"/>
    </source>
</evidence>
<organism evidence="3 4">
    <name type="scientific">Streptomyces iconiensis</name>
    <dbReference type="NCBI Taxonomy" id="1384038"/>
    <lineage>
        <taxon>Bacteria</taxon>
        <taxon>Bacillati</taxon>
        <taxon>Actinomycetota</taxon>
        <taxon>Actinomycetes</taxon>
        <taxon>Kitasatosporales</taxon>
        <taxon>Streptomycetaceae</taxon>
        <taxon>Streptomyces</taxon>
    </lineage>
</organism>
<sequence length="140" mass="14343">MTRSTATFAALTLAAVATLTACSAEAASESKPESKPTPSSSSPSAKSSPSSDLPKSRIPPKPTGAARAAYLDAIGKVDRTLIVDADKAIDAGRNQCNALDGGARNVDYFAAQRFGNDAHPLTDAQGKLLNAALRATLCPK</sequence>
<dbReference type="PROSITE" id="PS51257">
    <property type="entry name" value="PROKAR_LIPOPROTEIN"/>
    <property type="match status" value="1"/>
</dbReference>
<evidence type="ECO:0000313" key="4">
    <source>
        <dbReference type="Proteomes" id="UP001214441"/>
    </source>
</evidence>
<protein>
    <submittedName>
        <fullName evidence="3">DUF732 domain-containing protein</fullName>
    </submittedName>
</protein>